<keyword evidence="3" id="KW-1185">Reference proteome</keyword>
<evidence type="ECO:0000256" key="1">
    <source>
        <dbReference type="SAM" id="MobiDB-lite"/>
    </source>
</evidence>
<dbReference type="Proteomes" id="UP001600888">
    <property type="component" value="Unassembled WGS sequence"/>
</dbReference>
<dbReference type="EMBL" id="JBAWTH010000052">
    <property type="protein sequence ID" value="KAL2282143.1"/>
    <property type="molecule type" value="Genomic_DNA"/>
</dbReference>
<organism evidence="2 3">
    <name type="scientific">Diaporthe vaccinii</name>
    <dbReference type="NCBI Taxonomy" id="105482"/>
    <lineage>
        <taxon>Eukaryota</taxon>
        <taxon>Fungi</taxon>
        <taxon>Dikarya</taxon>
        <taxon>Ascomycota</taxon>
        <taxon>Pezizomycotina</taxon>
        <taxon>Sordariomycetes</taxon>
        <taxon>Sordariomycetidae</taxon>
        <taxon>Diaporthales</taxon>
        <taxon>Diaporthaceae</taxon>
        <taxon>Diaporthe</taxon>
        <taxon>Diaporthe eres species complex</taxon>
    </lineage>
</organism>
<feature type="compositionally biased region" description="Polar residues" evidence="1">
    <location>
        <begin position="45"/>
        <end position="75"/>
    </location>
</feature>
<comment type="caution">
    <text evidence="2">The sequence shown here is derived from an EMBL/GenBank/DDBJ whole genome shotgun (WGS) entry which is preliminary data.</text>
</comment>
<feature type="region of interest" description="Disordered" evidence="1">
    <location>
        <begin position="23"/>
        <end position="83"/>
    </location>
</feature>
<accession>A0ABR4EI81</accession>
<feature type="compositionally biased region" description="Pro residues" evidence="1">
    <location>
        <begin position="29"/>
        <end position="38"/>
    </location>
</feature>
<sequence length="83" mass="9283">MEEVPRGGLWGPELQDDRCLSLARERGPPCRPSSPPGLDPLLHQWRTNSPPLMGSRQISSRDTNPAYTYLPQSRCSRPAYAAH</sequence>
<evidence type="ECO:0000313" key="3">
    <source>
        <dbReference type="Proteomes" id="UP001600888"/>
    </source>
</evidence>
<proteinExistence type="predicted"/>
<protein>
    <submittedName>
        <fullName evidence="2">Uncharacterized protein</fullName>
    </submittedName>
</protein>
<evidence type="ECO:0000313" key="2">
    <source>
        <dbReference type="EMBL" id="KAL2282143.1"/>
    </source>
</evidence>
<reference evidence="2 3" key="1">
    <citation type="submission" date="2024-03" db="EMBL/GenBank/DDBJ databases">
        <title>A high-quality draft genome sequence of Diaporthe vaccinii, a causative agent of upright dieback and viscid rot disease in cranberry plants.</title>
        <authorList>
            <person name="Sarrasin M."/>
            <person name="Lang B.F."/>
            <person name="Burger G."/>
        </authorList>
    </citation>
    <scope>NUCLEOTIDE SEQUENCE [LARGE SCALE GENOMIC DNA]</scope>
    <source>
        <strain evidence="2 3">IS7</strain>
    </source>
</reference>
<gene>
    <name evidence="2" type="ORF">FJTKL_11184</name>
</gene>
<name>A0ABR4EI81_9PEZI</name>